<dbReference type="AlphaFoldDB" id="A0A645A7D3"/>
<reference evidence="2" key="1">
    <citation type="submission" date="2019-08" db="EMBL/GenBank/DDBJ databases">
        <authorList>
            <person name="Kucharzyk K."/>
            <person name="Murdoch R.W."/>
            <person name="Higgins S."/>
            <person name="Loffler F."/>
        </authorList>
    </citation>
    <scope>NUCLEOTIDE SEQUENCE</scope>
</reference>
<comment type="caution">
    <text evidence="2">The sequence shown here is derived from an EMBL/GenBank/DDBJ whole genome shotgun (WGS) entry which is preliminary data.</text>
</comment>
<organism evidence="2">
    <name type="scientific">bioreactor metagenome</name>
    <dbReference type="NCBI Taxonomy" id="1076179"/>
    <lineage>
        <taxon>unclassified sequences</taxon>
        <taxon>metagenomes</taxon>
        <taxon>ecological metagenomes</taxon>
    </lineage>
</organism>
<accession>A0A645A7D3</accession>
<proteinExistence type="predicted"/>
<gene>
    <name evidence="2" type="ORF">SDC9_95750</name>
</gene>
<evidence type="ECO:0000313" key="2">
    <source>
        <dbReference type="EMBL" id="MPM49022.1"/>
    </source>
</evidence>
<protein>
    <submittedName>
        <fullName evidence="2">Uncharacterized protein</fullName>
    </submittedName>
</protein>
<evidence type="ECO:0000256" key="1">
    <source>
        <dbReference type="SAM" id="MobiDB-lite"/>
    </source>
</evidence>
<dbReference type="EMBL" id="VSSQ01012351">
    <property type="protein sequence ID" value="MPM49022.1"/>
    <property type="molecule type" value="Genomic_DNA"/>
</dbReference>
<sequence length="152" mass="17767">MIPAQNELLRLNILFQLYNDLFKVENYGDIQRQFYKIIGCNKSQILAAIYYLDSRGSIDARSTRDKDVIQMYIRARGIDEIEDRISKGILFVSSNQIIPIILIKWPEEDKNYNNDDNKSGNNSKDSKKDKNDKKGKDDKKDNNDKKDKDDKK</sequence>
<feature type="region of interest" description="Disordered" evidence="1">
    <location>
        <begin position="109"/>
        <end position="152"/>
    </location>
</feature>
<name>A0A645A7D3_9ZZZZ</name>